<evidence type="ECO:0000256" key="7">
    <source>
        <dbReference type="ARBA" id="ARBA00023004"/>
    </source>
</evidence>
<feature type="chain" id="PRO_5002208324" description="Cytochrome P450" evidence="10">
    <location>
        <begin position="24"/>
        <end position="486"/>
    </location>
</feature>
<name>A0A0D0D0F4_9AGAR</name>
<evidence type="ECO:0000256" key="10">
    <source>
        <dbReference type="SAM" id="SignalP"/>
    </source>
</evidence>
<dbReference type="Pfam" id="PF00067">
    <property type="entry name" value="p450"/>
    <property type="match status" value="1"/>
</dbReference>
<protein>
    <recommendedName>
        <fullName evidence="13">Cytochrome P450</fullName>
    </recommendedName>
</protein>
<comment type="pathway">
    <text evidence="2">Secondary metabolite biosynthesis.</text>
</comment>
<keyword evidence="6" id="KW-0560">Oxidoreductase</keyword>
<dbReference type="CDD" id="cd11065">
    <property type="entry name" value="CYP64-like"/>
    <property type="match status" value="1"/>
</dbReference>
<feature type="binding site" description="axial binding residue" evidence="9">
    <location>
        <position position="424"/>
    </location>
    <ligand>
        <name>heme</name>
        <dbReference type="ChEBI" id="CHEBI:30413"/>
    </ligand>
    <ligandPart>
        <name>Fe</name>
        <dbReference type="ChEBI" id="CHEBI:18248"/>
    </ligandPart>
</feature>
<dbReference type="PANTHER" id="PTHR46300">
    <property type="entry name" value="P450, PUTATIVE (EUROFUNG)-RELATED-RELATED"/>
    <property type="match status" value="1"/>
</dbReference>
<dbReference type="GO" id="GO:0016705">
    <property type="term" value="F:oxidoreductase activity, acting on paired donors, with incorporation or reduction of molecular oxygen"/>
    <property type="evidence" value="ECO:0007669"/>
    <property type="project" value="InterPro"/>
</dbReference>
<keyword evidence="7 9" id="KW-0408">Iron</keyword>
<dbReference type="PRINTS" id="PR00463">
    <property type="entry name" value="EP450I"/>
</dbReference>
<comment type="similarity">
    <text evidence="3">Belongs to the cytochrome P450 family.</text>
</comment>
<evidence type="ECO:0000256" key="9">
    <source>
        <dbReference type="PIRSR" id="PIRSR602401-1"/>
    </source>
</evidence>
<keyword evidence="10" id="KW-0732">Signal</keyword>
<dbReference type="InterPro" id="IPR050364">
    <property type="entry name" value="Cytochrome_P450_fung"/>
</dbReference>
<keyword evidence="8" id="KW-0503">Monooxygenase</keyword>
<dbReference type="InterPro" id="IPR001128">
    <property type="entry name" value="Cyt_P450"/>
</dbReference>
<dbReference type="EMBL" id="KN834767">
    <property type="protein sequence ID" value="KIK62458.1"/>
    <property type="molecule type" value="Genomic_DNA"/>
</dbReference>
<gene>
    <name evidence="11" type="ORF">GYMLUDRAFT_500346</name>
</gene>
<keyword evidence="4 9" id="KW-0349">Heme</keyword>
<reference evidence="11 12" key="1">
    <citation type="submission" date="2014-04" db="EMBL/GenBank/DDBJ databases">
        <title>Evolutionary Origins and Diversification of the Mycorrhizal Mutualists.</title>
        <authorList>
            <consortium name="DOE Joint Genome Institute"/>
            <consortium name="Mycorrhizal Genomics Consortium"/>
            <person name="Kohler A."/>
            <person name="Kuo A."/>
            <person name="Nagy L.G."/>
            <person name="Floudas D."/>
            <person name="Copeland A."/>
            <person name="Barry K.W."/>
            <person name="Cichocki N."/>
            <person name="Veneault-Fourrey C."/>
            <person name="LaButti K."/>
            <person name="Lindquist E.A."/>
            <person name="Lipzen A."/>
            <person name="Lundell T."/>
            <person name="Morin E."/>
            <person name="Murat C."/>
            <person name="Riley R."/>
            <person name="Ohm R."/>
            <person name="Sun H."/>
            <person name="Tunlid A."/>
            <person name="Henrissat B."/>
            <person name="Grigoriev I.V."/>
            <person name="Hibbett D.S."/>
            <person name="Martin F."/>
        </authorList>
    </citation>
    <scope>NUCLEOTIDE SEQUENCE [LARGE SCALE GENOMIC DNA]</scope>
    <source>
        <strain evidence="11 12">FD-317 M1</strain>
    </source>
</reference>
<dbReference type="HOGENOM" id="CLU_001570_2_3_1"/>
<evidence type="ECO:0000256" key="1">
    <source>
        <dbReference type="ARBA" id="ARBA00001971"/>
    </source>
</evidence>
<keyword evidence="5 9" id="KW-0479">Metal-binding</keyword>
<evidence type="ECO:0000256" key="3">
    <source>
        <dbReference type="ARBA" id="ARBA00010617"/>
    </source>
</evidence>
<evidence type="ECO:0008006" key="13">
    <source>
        <dbReference type="Google" id="ProtNLM"/>
    </source>
</evidence>
<accession>A0A0D0D0F4</accession>
<evidence type="ECO:0000256" key="5">
    <source>
        <dbReference type="ARBA" id="ARBA00022723"/>
    </source>
</evidence>
<dbReference type="OrthoDB" id="2789670at2759"/>
<dbReference type="GO" id="GO:0020037">
    <property type="term" value="F:heme binding"/>
    <property type="evidence" value="ECO:0007669"/>
    <property type="project" value="InterPro"/>
</dbReference>
<dbReference type="Gene3D" id="1.10.630.10">
    <property type="entry name" value="Cytochrome P450"/>
    <property type="match status" value="1"/>
</dbReference>
<dbReference type="InterPro" id="IPR036396">
    <property type="entry name" value="Cyt_P450_sf"/>
</dbReference>
<proteinExistence type="inferred from homology"/>
<dbReference type="PANTHER" id="PTHR46300:SF7">
    <property type="entry name" value="P450, PUTATIVE (EUROFUNG)-RELATED"/>
    <property type="match status" value="1"/>
</dbReference>
<dbReference type="GO" id="GO:0005506">
    <property type="term" value="F:iron ion binding"/>
    <property type="evidence" value="ECO:0007669"/>
    <property type="project" value="InterPro"/>
</dbReference>
<evidence type="ECO:0000313" key="12">
    <source>
        <dbReference type="Proteomes" id="UP000053593"/>
    </source>
</evidence>
<dbReference type="Proteomes" id="UP000053593">
    <property type="component" value="Unassembled WGS sequence"/>
</dbReference>
<evidence type="ECO:0000313" key="11">
    <source>
        <dbReference type="EMBL" id="KIK62458.1"/>
    </source>
</evidence>
<dbReference type="SUPFAM" id="SSF48264">
    <property type="entry name" value="Cytochrome P450"/>
    <property type="match status" value="1"/>
</dbReference>
<dbReference type="AlphaFoldDB" id="A0A0D0D0F4"/>
<evidence type="ECO:0000256" key="8">
    <source>
        <dbReference type="ARBA" id="ARBA00023033"/>
    </source>
</evidence>
<comment type="cofactor">
    <cofactor evidence="1 9">
        <name>heme</name>
        <dbReference type="ChEBI" id="CHEBI:30413"/>
    </cofactor>
</comment>
<keyword evidence="12" id="KW-1185">Reference proteome</keyword>
<dbReference type="InterPro" id="IPR002401">
    <property type="entry name" value="Cyt_P450_E_grp-I"/>
</dbReference>
<evidence type="ECO:0000256" key="6">
    <source>
        <dbReference type="ARBA" id="ARBA00023002"/>
    </source>
</evidence>
<evidence type="ECO:0000256" key="4">
    <source>
        <dbReference type="ARBA" id="ARBA00022617"/>
    </source>
</evidence>
<sequence>MATFFLHALFGLASLFLIQRMVPRNRPPLPPGPPGLPFVGVISLLWERRPWRRFTEWKEIYGPVVQLNILGKTIIVLNTHEVAFELLGCRSKIYNGRPRSILIDEMMTGGLAFPLVGHGELWKRHRRAAQTVLNPRVLEQYHGKQECQSQQLVEALLREPEAWPRLVKDSLYTLFCSIGYGSKTTRTVSRYLEDFMTRIVQAAIPGSSLTDFVPGLASLPAWLSPLKRHRLAQFRKDDEQFRTLSSEIDTSEHDSMGQTLLENHHANKMTVGESAWLTAVLCAIGGEVTSSVLPVFFLAMALYPEVQNRAQMEIDRVIGRDRYPTFQDRDRLPYVQAIVREVLRWRPIGPIGFPRSCLQDDYYNGFLIPKGSIVLPNIWAMNRDPQLYPDYDEFRPERYQDLDLDVLGAHGQGHVSYGFGDRICSGMHIANDVLFINIAAILHACTIKKSEGQHLDRTTSTQIFDELGVVTRPGDFACKLSRRSTD</sequence>
<feature type="signal peptide" evidence="10">
    <location>
        <begin position="1"/>
        <end position="23"/>
    </location>
</feature>
<dbReference type="GO" id="GO:0004497">
    <property type="term" value="F:monooxygenase activity"/>
    <property type="evidence" value="ECO:0007669"/>
    <property type="project" value="UniProtKB-KW"/>
</dbReference>
<evidence type="ECO:0000256" key="2">
    <source>
        <dbReference type="ARBA" id="ARBA00005179"/>
    </source>
</evidence>
<organism evidence="11 12">
    <name type="scientific">Collybiopsis luxurians FD-317 M1</name>
    <dbReference type="NCBI Taxonomy" id="944289"/>
    <lineage>
        <taxon>Eukaryota</taxon>
        <taxon>Fungi</taxon>
        <taxon>Dikarya</taxon>
        <taxon>Basidiomycota</taxon>
        <taxon>Agaricomycotina</taxon>
        <taxon>Agaricomycetes</taxon>
        <taxon>Agaricomycetidae</taxon>
        <taxon>Agaricales</taxon>
        <taxon>Marasmiineae</taxon>
        <taxon>Omphalotaceae</taxon>
        <taxon>Collybiopsis</taxon>
        <taxon>Collybiopsis luxurians</taxon>
    </lineage>
</organism>